<evidence type="ECO:0000313" key="1">
    <source>
        <dbReference type="EMBL" id="CUU26330.1"/>
    </source>
</evidence>
<dbReference type="AlphaFoldDB" id="A0A0U5L695"/>
<evidence type="ECO:0000313" key="2">
    <source>
        <dbReference type="Proteomes" id="UP000059419"/>
    </source>
</evidence>
<dbReference type="OrthoDB" id="7032273at2"/>
<reference evidence="2" key="1">
    <citation type="submission" date="2015-11" db="EMBL/GenBank/DDBJ databases">
        <authorList>
            <person name="Blom J."/>
        </authorList>
    </citation>
    <scope>NUCLEOTIDE SEQUENCE [LARGE SCALE GENOMIC DNA]</scope>
    <source>
        <plasmid evidence="2">pEM02</plasmid>
    </source>
</reference>
<organism evidence="1 2">
    <name type="scientific">Duffyella gerundensis</name>
    <dbReference type="NCBI Taxonomy" id="1619313"/>
    <lineage>
        <taxon>Bacteria</taxon>
        <taxon>Pseudomonadati</taxon>
        <taxon>Pseudomonadota</taxon>
        <taxon>Gammaproteobacteria</taxon>
        <taxon>Enterobacterales</taxon>
        <taxon>Erwiniaceae</taxon>
        <taxon>Duffyella</taxon>
    </lineage>
</organism>
<protein>
    <submittedName>
        <fullName evidence="1">Uncharacterized protein</fullName>
    </submittedName>
</protein>
<dbReference type="Proteomes" id="UP000059419">
    <property type="component" value="Plasmid pEM02"/>
</dbReference>
<sequence length="263" mass="29181">MFRNLVNLIRVLWRGFLAHKAKATGMLVLIAVLCGYLNDIGATISNMRQWLSSKKENLVVIKARLKPYRIRPDIHEGRDEAFLVMEVRNYSNITAMITAASVTVTGSHVARNGRAGWYGRCSLTSDKNANTPLSIAPGETKWVMISSAIVMPGLADLLDQPPFSKVFVATPEAPYTVAEHYLIASLNSKFSALYGPNAAIKATLYDGPNDEPHYFSFPLAHGKSIFEKDGSLQHDWLMANWKYPSAALWSSLSKDCQEPADFE</sequence>
<dbReference type="EMBL" id="LN907829">
    <property type="protein sequence ID" value="CUU26330.1"/>
    <property type="molecule type" value="Genomic_DNA"/>
</dbReference>
<proteinExistence type="predicted"/>
<dbReference type="PATRIC" id="fig|1619313.3.peg.4271"/>
<gene>
    <name evidence="1" type="ORF">EM595_p1084</name>
</gene>
<dbReference type="RefSeq" id="WP_067437215.1">
    <property type="nucleotide sequence ID" value="NZ_LN907829.1"/>
</dbReference>
<geneLocation type="plasmid" evidence="2">
    <name>pEM02</name>
</geneLocation>
<accession>A0A0U5L695</accession>
<dbReference type="KEGG" id="ege:EM595_p1084"/>
<keyword evidence="2" id="KW-1185">Reference proteome</keyword>
<name>A0A0U5L695_9GAMM</name>